<protein>
    <submittedName>
        <fullName evidence="11">Low-density lipoprotein receptor-related protein 1B</fullName>
    </submittedName>
</protein>
<dbReference type="PROSITE" id="PS01209">
    <property type="entry name" value="LDLRA_1"/>
    <property type="match status" value="1"/>
</dbReference>
<feature type="disulfide bond" evidence="8">
    <location>
        <begin position="1162"/>
        <end position="1180"/>
    </location>
</feature>
<organism evidence="11 12">
    <name type="scientific">Armadillidium nasatum</name>
    <dbReference type="NCBI Taxonomy" id="96803"/>
    <lineage>
        <taxon>Eukaryota</taxon>
        <taxon>Metazoa</taxon>
        <taxon>Ecdysozoa</taxon>
        <taxon>Arthropoda</taxon>
        <taxon>Crustacea</taxon>
        <taxon>Multicrustacea</taxon>
        <taxon>Malacostraca</taxon>
        <taxon>Eumalacostraca</taxon>
        <taxon>Peracarida</taxon>
        <taxon>Isopoda</taxon>
        <taxon>Oniscidea</taxon>
        <taxon>Crinocheta</taxon>
        <taxon>Armadillidiidae</taxon>
        <taxon>Armadillidium</taxon>
    </lineage>
</organism>
<evidence type="ECO:0000256" key="4">
    <source>
        <dbReference type="ARBA" id="ARBA00022737"/>
    </source>
</evidence>
<keyword evidence="11" id="KW-0449">Lipoprotein</keyword>
<dbReference type="InterPro" id="IPR036055">
    <property type="entry name" value="LDL_receptor-like_sf"/>
</dbReference>
<feature type="disulfide bond" evidence="8">
    <location>
        <begin position="1155"/>
        <end position="1167"/>
    </location>
</feature>
<dbReference type="Gene3D" id="4.10.400.10">
    <property type="entry name" value="Low-density Lipoprotein Receptor"/>
    <property type="match status" value="2"/>
</dbReference>
<feature type="region of interest" description="Disordered" evidence="9">
    <location>
        <begin position="384"/>
        <end position="403"/>
    </location>
</feature>
<dbReference type="PANTHER" id="PTHR24270:SF62">
    <property type="entry name" value="LOW-DENSITY LIPOPROTEIN RECEPTOR-RELATED PROTEIN 2"/>
    <property type="match status" value="1"/>
</dbReference>
<sequence>MTSRANDPVAFVRGTMIDSSSPGGTPPSGQDFVPYGHVSRAGSTPQSYSLWGSSEESNTDSITSHKRRFGKSLCQIITGFTAVLILMAVIGIVGIAVYLGCKSILRKELKLHLRDTDQVIENIIRQEVESSSPLAFQNMKVDTTKIEVQRLLLEPIREELHEPQDQNQIKRKEDFEVVPLRNSEAGILRVRPTEIEENYNRRIEEGGEILLFDGNGKVGITKSYTSTTTTDTTKKTPTTIAEITKSEIVTQRTSKTKPENEIEILFHRVETTTDINSRNVMNNTTSPFPETDEPVNTIQKEALNDNQIINQTVGDTLATEGGSGSIFEDVMKILLGASSKDKIQWDNSTTTVILKKVTKPTEFFLRSTTTTTTTEALTTLRSLSHEQSPTTLHSLPYEHSPWKPINPDYGKPLEYKTSETDQEHSSREEQIDYVKFLPHEGLPHHKIDLSVYSTNSISTSSSSTPESLLQTSSSPLYFDSNMKLTSRKGHGITPSPHPVFISDSSHELQNSHIKLEGKSDIASSDPLENQNEALTEAPPTIKDIQSILENLLYIATMKPSTLLNLNDEENDKTTVSPKEADDKIFKPSLAEEKNSQSEAKLETKNFSEQSTTSTLRKHSGFKIGRYPLDKFRYQTHKYNTFTTTTEKNFVVPFTPKLSLPYNIWNALTTNKPLMLETDVVTSTSFEVNYGSTTESLTPVYIHSSTRKDLLDLGLNKTFSGSNFFIPIISGKDVQYVKVNRTKENYPNVVIVNLADSENRGLENIGPLLLDDKGKKIEFTPDFIASISYLLDKIKQQGQENGNSPRPETFRNFQETPLENNFPELKNVTLESALSYLSTFLVKETVPNNFHSLPEISAKDKDGFIPYSSRINDKSNVVQDPIRSFKKTQKKSGKSLKISPTLTLFVVRQKDEKRPRVISIFDKSPESKRSDRSKNSPIHVFKFKEGQSLDELLGEIFEAISKDKTVKSSSDSSKKGKERDPLSSKEFDDSQSQTVPAGEDSLKVIEALSKLLTDHYENYNLVFGSDNNNNNKPTPETKEPLFESTTIEVDTSPFKNSVETEYNEIYITTPKIETTSSVKYPENKTKSNYHKYHHELFPVMTRPLNPIRSTTPTLSTKFNLNTSEESVTPDSSDPLDVVTSIDISYSMLHGNKSSGCTDKQFKCSNNKCIPLSSRCNLIRDCDDNSDERYCNCSEMLKSLHYTRKICDGIIDCWDKSDETNCDWCSPGQFICTGYQKCVKQELVCDGVPDCPNGDDERDCVSVAPNIIGANSIDYHDEGYLMVRKKGTWGKLCVENFEKTVAKADVSWTVNDLGDAVCKTLTFDSSSRVERILDSSPPIFRSVSVPYFELSIDDNYFDAEREDDQTNKENQHSSMKRSLPLQDMKLDDSEWLKGSLLSFSDAFGSTHRISHKGNIHKRDVSSSSSPSSPSFERSLQFKETKCLNRDVVKIKCEELQCGIRPRASTQTASFEEEYKAL</sequence>
<feature type="region of interest" description="Disordered" evidence="9">
    <location>
        <begin position="568"/>
        <end position="613"/>
    </location>
</feature>
<dbReference type="EMBL" id="SEYY01019356">
    <property type="protein sequence ID" value="KAB7498342.1"/>
    <property type="molecule type" value="Genomic_DNA"/>
</dbReference>
<accession>A0A5N5SWE8</accession>
<name>A0A5N5SWE8_9CRUS</name>
<proteinExistence type="predicted"/>
<evidence type="ECO:0000313" key="11">
    <source>
        <dbReference type="EMBL" id="KAB7498342.1"/>
    </source>
</evidence>
<dbReference type="InterPro" id="IPR050685">
    <property type="entry name" value="LDLR"/>
</dbReference>
<evidence type="ECO:0000256" key="3">
    <source>
        <dbReference type="ARBA" id="ARBA00022692"/>
    </source>
</evidence>
<dbReference type="InterPro" id="IPR002172">
    <property type="entry name" value="LDrepeatLR_classA_rpt"/>
</dbReference>
<evidence type="ECO:0000256" key="1">
    <source>
        <dbReference type="ARBA" id="ARBA00004167"/>
    </source>
</evidence>
<dbReference type="GO" id="GO:0012505">
    <property type="term" value="C:endomembrane system"/>
    <property type="evidence" value="ECO:0007669"/>
    <property type="project" value="UniProtKB-SubCell"/>
</dbReference>
<feature type="compositionally biased region" description="Low complexity" evidence="9">
    <location>
        <begin position="19"/>
        <end position="29"/>
    </location>
</feature>
<dbReference type="PRINTS" id="PR00261">
    <property type="entry name" value="LDLRECEPTOR"/>
</dbReference>
<keyword evidence="6 10" id="KW-0472">Membrane</keyword>
<evidence type="ECO:0000256" key="7">
    <source>
        <dbReference type="ARBA" id="ARBA00023157"/>
    </source>
</evidence>
<reference evidence="11 12" key="1">
    <citation type="journal article" date="2019" name="PLoS Biol.">
        <title>Sex chromosomes control vertical transmission of feminizing Wolbachia symbionts in an isopod.</title>
        <authorList>
            <person name="Becking T."/>
            <person name="Chebbi M.A."/>
            <person name="Giraud I."/>
            <person name="Moumen B."/>
            <person name="Laverre T."/>
            <person name="Caubet Y."/>
            <person name="Peccoud J."/>
            <person name="Gilbert C."/>
            <person name="Cordaux R."/>
        </authorList>
    </citation>
    <scope>NUCLEOTIDE SEQUENCE [LARGE SCALE GENOMIC DNA]</scope>
    <source>
        <strain evidence="11">ANa2</strain>
        <tissue evidence="11">Whole body excluding digestive tract and cuticle</tissue>
    </source>
</reference>
<dbReference type="InterPro" id="IPR023415">
    <property type="entry name" value="LDLR_class-A_CS"/>
</dbReference>
<keyword evidence="5 10" id="KW-1133">Transmembrane helix</keyword>
<dbReference type="OrthoDB" id="6411962at2759"/>
<keyword evidence="3 10" id="KW-0812">Transmembrane</keyword>
<evidence type="ECO:0000256" key="2">
    <source>
        <dbReference type="ARBA" id="ARBA00004308"/>
    </source>
</evidence>
<evidence type="ECO:0000256" key="10">
    <source>
        <dbReference type="SAM" id="Phobius"/>
    </source>
</evidence>
<gene>
    <name evidence="11" type="primary">LRP1B</name>
    <name evidence="11" type="ORF">Anas_04928</name>
</gene>
<dbReference type="GO" id="GO:0016192">
    <property type="term" value="P:vesicle-mediated transport"/>
    <property type="evidence" value="ECO:0007669"/>
    <property type="project" value="UniProtKB-ARBA"/>
</dbReference>
<feature type="region of interest" description="Disordered" evidence="9">
    <location>
        <begin position="16"/>
        <end position="36"/>
    </location>
</feature>
<feature type="compositionally biased region" description="Basic and acidic residues" evidence="9">
    <location>
        <begin position="966"/>
        <end position="987"/>
    </location>
</feature>
<feature type="compositionally biased region" description="Basic and acidic residues" evidence="9">
    <location>
        <begin position="578"/>
        <end position="605"/>
    </location>
</feature>
<dbReference type="Pfam" id="PF00057">
    <property type="entry name" value="Ldl_recept_a"/>
    <property type="match status" value="2"/>
</dbReference>
<dbReference type="CDD" id="cd00112">
    <property type="entry name" value="LDLa"/>
    <property type="match status" value="2"/>
</dbReference>
<keyword evidence="4" id="KW-0677">Repeat</keyword>
<feature type="region of interest" description="Disordered" evidence="9">
    <location>
        <begin position="966"/>
        <end position="997"/>
    </location>
</feature>
<keyword evidence="7 8" id="KW-1015">Disulfide bond</keyword>
<dbReference type="Proteomes" id="UP000326759">
    <property type="component" value="Unassembled WGS sequence"/>
</dbReference>
<feature type="disulfide bond" evidence="8">
    <location>
        <begin position="1174"/>
        <end position="1189"/>
    </location>
</feature>
<feature type="transmembrane region" description="Helical" evidence="10">
    <location>
        <begin position="76"/>
        <end position="99"/>
    </location>
</feature>
<evidence type="ECO:0000256" key="5">
    <source>
        <dbReference type="ARBA" id="ARBA00022989"/>
    </source>
</evidence>
<keyword evidence="12" id="KW-1185">Reference proteome</keyword>
<comment type="caution">
    <text evidence="11">The sequence shown here is derived from an EMBL/GenBank/DDBJ whole genome shotgun (WGS) entry which is preliminary data.</text>
</comment>
<feature type="compositionally biased region" description="Basic and acidic residues" evidence="9">
    <location>
        <begin position="411"/>
        <end position="429"/>
    </location>
</feature>
<keyword evidence="11" id="KW-0675">Receptor</keyword>
<feature type="disulfide bond" evidence="8">
    <location>
        <begin position="1243"/>
        <end position="1258"/>
    </location>
</feature>
<dbReference type="SMART" id="SM00192">
    <property type="entry name" value="LDLa"/>
    <property type="match status" value="2"/>
</dbReference>
<evidence type="ECO:0000256" key="9">
    <source>
        <dbReference type="SAM" id="MobiDB-lite"/>
    </source>
</evidence>
<evidence type="ECO:0000256" key="6">
    <source>
        <dbReference type="ARBA" id="ARBA00023136"/>
    </source>
</evidence>
<dbReference type="GO" id="GO:0005886">
    <property type="term" value="C:plasma membrane"/>
    <property type="evidence" value="ECO:0007669"/>
    <property type="project" value="TreeGrafter"/>
</dbReference>
<comment type="subcellular location">
    <subcellularLocation>
        <location evidence="2">Endomembrane system</location>
    </subcellularLocation>
    <subcellularLocation>
        <location evidence="1">Membrane</location>
        <topology evidence="1">Single-pass membrane protein</topology>
    </subcellularLocation>
</comment>
<dbReference type="SUPFAM" id="SSF57424">
    <property type="entry name" value="LDL receptor-like module"/>
    <property type="match status" value="2"/>
</dbReference>
<feature type="region of interest" description="Disordered" evidence="9">
    <location>
        <begin position="409"/>
        <end position="429"/>
    </location>
</feature>
<evidence type="ECO:0000256" key="8">
    <source>
        <dbReference type="PROSITE-ProRule" id="PRU00124"/>
    </source>
</evidence>
<comment type="caution">
    <text evidence="8">Lacks conserved residue(s) required for the propagation of feature annotation.</text>
</comment>
<dbReference type="PANTHER" id="PTHR24270">
    <property type="entry name" value="LOW-DENSITY LIPOPROTEIN RECEPTOR-RELATED"/>
    <property type="match status" value="1"/>
</dbReference>
<dbReference type="PROSITE" id="PS50068">
    <property type="entry name" value="LDLRA_2"/>
    <property type="match status" value="2"/>
</dbReference>
<evidence type="ECO:0000313" key="12">
    <source>
        <dbReference type="Proteomes" id="UP000326759"/>
    </source>
</evidence>